<dbReference type="EMBL" id="JAKZEU010000003">
    <property type="protein sequence ID" value="MCQ0970855.1"/>
    <property type="molecule type" value="Genomic_DNA"/>
</dbReference>
<gene>
    <name evidence="2" type="ORF">MLD63_10505</name>
</gene>
<protein>
    <submittedName>
        <fullName evidence="2">Uncharacterized protein</fullName>
    </submittedName>
</protein>
<accession>A0ABT1MRC6</accession>
<reference evidence="2 3" key="1">
    <citation type="submission" date="2022-03" db="EMBL/GenBank/DDBJ databases">
        <authorList>
            <person name="He Y."/>
        </authorList>
    </citation>
    <scope>NUCLEOTIDE SEQUENCE [LARGE SCALE GENOMIC DNA]</scope>
    <source>
        <strain evidence="2 3">TK19116</strain>
    </source>
</reference>
<evidence type="ECO:0000256" key="1">
    <source>
        <dbReference type="SAM" id="SignalP"/>
    </source>
</evidence>
<keyword evidence="1" id="KW-0732">Signal</keyword>
<sequence length="152" mass="17159">MTPLRTLATCLFALSAAVMPLQVGAQTPPNTIDILNDRGGNVLQAMSRRAELERYPGLVRIRGYCRSACTIYITLPNACLGSRATVGFHAPRIPDTTIIPPMVDQMMGQYYRNGIRDRWFGGWNRSLKMHKMSAQEYVRLDPQTKLCSEIRR</sequence>
<dbReference type="Proteomes" id="UP001203945">
    <property type="component" value="Unassembled WGS sequence"/>
</dbReference>
<evidence type="ECO:0000313" key="3">
    <source>
        <dbReference type="Proteomes" id="UP001203945"/>
    </source>
</evidence>
<comment type="caution">
    <text evidence="2">The sequence shown here is derived from an EMBL/GenBank/DDBJ whole genome shotgun (WGS) entry which is preliminary data.</text>
</comment>
<dbReference type="RefSeq" id="WP_255329861.1">
    <property type="nucleotide sequence ID" value="NZ_JAKZEU010000003.1"/>
</dbReference>
<feature type="signal peptide" evidence="1">
    <location>
        <begin position="1"/>
        <end position="25"/>
    </location>
</feature>
<keyword evidence="3" id="KW-1185">Reference proteome</keyword>
<name>A0ABT1MRC6_9RHOB</name>
<proteinExistence type="predicted"/>
<evidence type="ECO:0000313" key="2">
    <source>
        <dbReference type="EMBL" id="MCQ0970855.1"/>
    </source>
</evidence>
<organism evidence="2 3">
    <name type="scientific">Paracoccus albicereus</name>
    <dbReference type="NCBI Taxonomy" id="2922394"/>
    <lineage>
        <taxon>Bacteria</taxon>
        <taxon>Pseudomonadati</taxon>
        <taxon>Pseudomonadota</taxon>
        <taxon>Alphaproteobacteria</taxon>
        <taxon>Rhodobacterales</taxon>
        <taxon>Paracoccaceae</taxon>
        <taxon>Paracoccus</taxon>
    </lineage>
</organism>
<feature type="chain" id="PRO_5045366740" evidence="1">
    <location>
        <begin position="26"/>
        <end position="152"/>
    </location>
</feature>